<proteinExistence type="predicted"/>
<accession>A0ABS8Y154</accession>
<reference evidence="1 2" key="1">
    <citation type="journal article" date="2021" name="BMC Genomics">
        <title>Datura genome reveals duplications of psychoactive alkaloid biosynthetic genes and high mutation rate following tissue culture.</title>
        <authorList>
            <person name="Rajewski A."/>
            <person name="Carter-House D."/>
            <person name="Stajich J."/>
            <person name="Litt A."/>
        </authorList>
    </citation>
    <scope>NUCLEOTIDE SEQUENCE [LARGE SCALE GENOMIC DNA]</scope>
    <source>
        <strain evidence="1">AR-01</strain>
    </source>
</reference>
<dbReference type="EMBL" id="JACEIK010017227">
    <property type="protein sequence ID" value="MCE5165815.1"/>
    <property type="molecule type" value="Genomic_DNA"/>
</dbReference>
<organism evidence="1 2">
    <name type="scientific">Datura stramonium</name>
    <name type="common">Jimsonweed</name>
    <name type="synonym">Common thornapple</name>
    <dbReference type="NCBI Taxonomy" id="4076"/>
    <lineage>
        <taxon>Eukaryota</taxon>
        <taxon>Viridiplantae</taxon>
        <taxon>Streptophyta</taxon>
        <taxon>Embryophyta</taxon>
        <taxon>Tracheophyta</taxon>
        <taxon>Spermatophyta</taxon>
        <taxon>Magnoliopsida</taxon>
        <taxon>eudicotyledons</taxon>
        <taxon>Gunneridae</taxon>
        <taxon>Pentapetalae</taxon>
        <taxon>asterids</taxon>
        <taxon>lamiids</taxon>
        <taxon>Solanales</taxon>
        <taxon>Solanaceae</taxon>
        <taxon>Solanoideae</taxon>
        <taxon>Datureae</taxon>
        <taxon>Datura</taxon>
    </lineage>
</organism>
<keyword evidence="2" id="KW-1185">Reference proteome</keyword>
<comment type="caution">
    <text evidence="1">The sequence shown here is derived from an EMBL/GenBank/DDBJ whole genome shotgun (WGS) entry which is preliminary data.</text>
</comment>
<feature type="non-terminal residue" evidence="1">
    <location>
        <position position="1"/>
    </location>
</feature>
<evidence type="ECO:0000313" key="1">
    <source>
        <dbReference type="EMBL" id="MCE5165815.1"/>
    </source>
</evidence>
<protein>
    <submittedName>
        <fullName evidence="1">Uncharacterized protein</fullName>
    </submittedName>
</protein>
<dbReference type="Proteomes" id="UP000823775">
    <property type="component" value="Unassembled WGS sequence"/>
</dbReference>
<sequence length="50" mass="5644">ADVRELKGKATMSSIDLRFFDEAMSAPYATQGPIDELLRRLCKKINTKTL</sequence>
<gene>
    <name evidence="1" type="ORF">HAX54_012439</name>
</gene>
<evidence type="ECO:0000313" key="2">
    <source>
        <dbReference type="Proteomes" id="UP000823775"/>
    </source>
</evidence>
<name>A0ABS8Y154_DATST</name>